<keyword evidence="2" id="KW-0238">DNA-binding</keyword>
<dbReference type="GO" id="GO:0043565">
    <property type="term" value="F:sequence-specific DNA binding"/>
    <property type="evidence" value="ECO:0007669"/>
    <property type="project" value="InterPro"/>
</dbReference>
<dbReference type="SUPFAM" id="SSF54909">
    <property type="entry name" value="Dimeric alpha+beta barrel"/>
    <property type="match status" value="1"/>
</dbReference>
<dbReference type="Gene3D" id="3.30.70.920">
    <property type="match status" value="1"/>
</dbReference>
<dbReference type="InterPro" id="IPR011008">
    <property type="entry name" value="Dimeric_a/b-barrel"/>
</dbReference>
<dbReference type="GO" id="GO:0005829">
    <property type="term" value="C:cytosol"/>
    <property type="evidence" value="ECO:0007669"/>
    <property type="project" value="TreeGrafter"/>
</dbReference>
<dbReference type="Proteomes" id="UP000594800">
    <property type="component" value="Chromosome"/>
</dbReference>
<keyword evidence="3" id="KW-0804">Transcription</keyword>
<reference evidence="5 6" key="1">
    <citation type="submission" date="2020-11" db="EMBL/GenBank/DDBJ databases">
        <title>Description of Pontivivens ytuae sp. nov. isolated from deep sea sediment of Mariana Trench.</title>
        <authorList>
            <person name="Wang Z."/>
            <person name="Sun Q.-L."/>
            <person name="Xu X.-D."/>
            <person name="Tang Y.-Z."/>
            <person name="Zhang J."/>
        </authorList>
    </citation>
    <scope>NUCLEOTIDE SEQUENCE [LARGE SCALE GENOMIC DNA]</scope>
    <source>
        <strain evidence="5 6">MT2928</strain>
    </source>
</reference>
<dbReference type="KEGG" id="poz:I0K15_01275"/>
<name>A0A7S9QCZ2_9RHOB</name>
<dbReference type="PROSITE" id="PS50956">
    <property type="entry name" value="HTH_ASNC_2"/>
    <property type="match status" value="1"/>
</dbReference>
<evidence type="ECO:0000256" key="3">
    <source>
        <dbReference type="ARBA" id="ARBA00023163"/>
    </source>
</evidence>
<evidence type="ECO:0000256" key="2">
    <source>
        <dbReference type="ARBA" id="ARBA00023125"/>
    </source>
</evidence>
<dbReference type="InterPro" id="IPR036390">
    <property type="entry name" value="WH_DNA-bd_sf"/>
</dbReference>
<evidence type="ECO:0000256" key="1">
    <source>
        <dbReference type="ARBA" id="ARBA00023015"/>
    </source>
</evidence>
<dbReference type="PANTHER" id="PTHR30154:SF54">
    <property type="entry name" value="POSSIBLE TRANSCRIPTIONAL REGULATORY PROTEIN (PROBABLY LRP_ASNC-FAMILY)"/>
    <property type="match status" value="1"/>
</dbReference>
<dbReference type="SUPFAM" id="SSF46785">
    <property type="entry name" value="Winged helix' DNA-binding domain"/>
    <property type="match status" value="1"/>
</dbReference>
<evidence type="ECO:0000259" key="4">
    <source>
        <dbReference type="PROSITE" id="PS50956"/>
    </source>
</evidence>
<dbReference type="Gene3D" id="1.10.10.10">
    <property type="entry name" value="Winged helix-like DNA-binding domain superfamily/Winged helix DNA-binding domain"/>
    <property type="match status" value="1"/>
</dbReference>
<evidence type="ECO:0000313" key="6">
    <source>
        <dbReference type="Proteomes" id="UP000594800"/>
    </source>
</evidence>
<dbReference type="SMART" id="SM00344">
    <property type="entry name" value="HTH_ASNC"/>
    <property type="match status" value="1"/>
</dbReference>
<sequence>MSKNVRTTNKELADAVALSPSSVHERTKRLLNSDLVSGAHLDVDLGQLGLSLRALLFVQMSEHEKSNLDAFVHDVLEIAEVRAAWMISGRFDAIVELVTRDTAHLHRVVVERFSSREEVHRIETSIIFDGAEQRDLSALLDIDT</sequence>
<dbReference type="PANTHER" id="PTHR30154">
    <property type="entry name" value="LEUCINE-RESPONSIVE REGULATORY PROTEIN"/>
    <property type="match status" value="1"/>
</dbReference>
<gene>
    <name evidence="5" type="ORF">I0K15_01275</name>
</gene>
<dbReference type="InterPro" id="IPR036388">
    <property type="entry name" value="WH-like_DNA-bd_sf"/>
</dbReference>
<dbReference type="InterPro" id="IPR019887">
    <property type="entry name" value="Tscrpt_reg_AsnC/Lrp_C"/>
</dbReference>
<protein>
    <submittedName>
        <fullName evidence="5">Lrp/AsnC family transcriptional regulator</fullName>
    </submittedName>
</protein>
<keyword evidence="1" id="KW-0805">Transcription regulation</keyword>
<accession>A0A7S9QCZ2</accession>
<dbReference type="GO" id="GO:0043200">
    <property type="term" value="P:response to amino acid"/>
    <property type="evidence" value="ECO:0007669"/>
    <property type="project" value="TreeGrafter"/>
</dbReference>
<feature type="domain" description="HTH asnC-type" evidence="4">
    <location>
        <begin position="1"/>
        <end position="51"/>
    </location>
</feature>
<evidence type="ECO:0000313" key="5">
    <source>
        <dbReference type="EMBL" id="QPH54443.1"/>
    </source>
</evidence>
<proteinExistence type="predicted"/>
<dbReference type="EMBL" id="CP064942">
    <property type="protein sequence ID" value="QPH54443.1"/>
    <property type="molecule type" value="Genomic_DNA"/>
</dbReference>
<dbReference type="Pfam" id="PF13412">
    <property type="entry name" value="HTH_24"/>
    <property type="match status" value="1"/>
</dbReference>
<keyword evidence="6" id="KW-1185">Reference proteome</keyword>
<dbReference type="AlphaFoldDB" id="A0A7S9QCZ2"/>
<dbReference type="Pfam" id="PF01037">
    <property type="entry name" value="AsnC_trans_reg"/>
    <property type="match status" value="1"/>
</dbReference>
<dbReference type="InterPro" id="IPR000485">
    <property type="entry name" value="AsnC-type_HTH_dom"/>
</dbReference>
<dbReference type="InterPro" id="IPR019888">
    <property type="entry name" value="Tscrpt_reg_AsnC-like"/>
</dbReference>
<organism evidence="5 6">
    <name type="scientific">Pontivivens ytuae</name>
    <dbReference type="NCBI Taxonomy" id="2789856"/>
    <lineage>
        <taxon>Bacteria</taxon>
        <taxon>Pseudomonadati</taxon>
        <taxon>Pseudomonadota</taxon>
        <taxon>Alphaproteobacteria</taxon>
        <taxon>Rhodobacterales</taxon>
        <taxon>Paracoccaceae</taxon>
        <taxon>Pontivivens</taxon>
    </lineage>
</organism>